<dbReference type="KEGG" id="pagb:AWM79_13735"/>
<dbReference type="PANTHER" id="PTHR43821">
    <property type="entry name" value="NAD(P)H NITROREDUCTASE YDJA-RELATED"/>
    <property type="match status" value="1"/>
</dbReference>
<gene>
    <name evidence="9" type="ORF">AWM79_13735</name>
</gene>
<keyword evidence="4 7" id="KW-0521">NADP</keyword>
<protein>
    <recommendedName>
        <fullName evidence="7">Putative NAD(P)H nitroreductase</fullName>
        <ecNumber evidence="7">1.-.-.-</ecNumber>
    </recommendedName>
</protein>
<dbReference type="RefSeq" id="WP_017132280.1">
    <property type="nucleotide sequence ID" value="NZ_CP014135.1"/>
</dbReference>
<dbReference type="InterPro" id="IPR000415">
    <property type="entry name" value="Nitroreductase-like"/>
</dbReference>
<dbReference type="EC" id="1.-.-.-" evidence="7"/>
<evidence type="ECO:0000256" key="5">
    <source>
        <dbReference type="ARBA" id="ARBA00023002"/>
    </source>
</evidence>
<dbReference type="SUPFAM" id="SSF55469">
    <property type="entry name" value="FMN-dependent nitroreductase-like"/>
    <property type="match status" value="1"/>
</dbReference>
<name>A0A0X1T2G4_PSEAA</name>
<keyword evidence="2 7" id="KW-0285">Flavoprotein</keyword>
<dbReference type="Pfam" id="PF00881">
    <property type="entry name" value="Nitroreductase"/>
    <property type="match status" value="1"/>
</dbReference>
<dbReference type="Gene3D" id="3.40.109.10">
    <property type="entry name" value="NADH Oxidase"/>
    <property type="match status" value="1"/>
</dbReference>
<proteinExistence type="inferred from homology"/>
<dbReference type="GO" id="GO:0016491">
    <property type="term" value="F:oxidoreductase activity"/>
    <property type="evidence" value="ECO:0007669"/>
    <property type="project" value="UniProtKB-UniRule"/>
</dbReference>
<evidence type="ECO:0000313" key="9">
    <source>
        <dbReference type="EMBL" id="AMB86306.1"/>
    </source>
</evidence>
<comment type="similarity">
    <text evidence="1 7">Belongs to the nitroreductase family.</text>
</comment>
<organism evidence="9 10">
    <name type="scientific">Pseudomonas agarici</name>
    <dbReference type="NCBI Taxonomy" id="46677"/>
    <lineage>
        <taxon>Bacteria</taxon>
        <taxon>Pseudomonadati</taxon>
        <taxon>Pseudomonadota</taxon>
        <taxon>Gammaproteobacteria</taxon>
        <taxon>Pseudomonadales</taxon>
        <taxon>Pseudomonadaceae</taxon>
        <taxon>Pseudomonas</taxon>
    </lineage>
</organism>
<evidence type="ECO:0000256" key="2">
    <source>
        <dbReference type="ARBA" id="ARBA00022630"/>
    </source>
</evidence>
<feature type="binding site" description="in other chain" evidence="8">
    <location>
        <begin position="132"/>
        <end position="134"/>
    </location>
    <ligand>
        <name>FMN</name>
        <dbReference type="ChEBI" id="CHEBI:58210"/>
        <note>ligand shared between dimeric partners</note>
    </ligand>
</feature>
<evidence type="ECO:0000256" key="7">
    <source>
        <dbReference type="PIRNR" id="PIRNR000232"/>
    </source>
</evidence>
<keyword evidence="10" id="KW-1185">Reference proteome</keyword>
<keyword evidence="3 7" id="KW-0288">FMN</keyword>
<accession>A0A0X1T2G4</accession>
<feature type="binding site" description="in other chain" evidence="8">
    <location>
        <begin position="10"/>
        <end position="12"/>
    </location>
    <ligand>
        <name>FMN</name>
        <dbReference type="ChEBI" id="CHEBI:58210"/>
        <note>ligand shared between dimeric partners</note>
    </ligand>
</feature>
<dbReference type="STRING" id="46677.AWM79_13735"/>
<dbReference type="InterPro" id="IPR052530">
    <property type="entry name" value="NAD(P)H_nitroreductase"/>
</dbReference>
<evidence type="ECO:0000256" key="3">
    <source>
        <dbReference type="ARBA" id="ARBA00022643"/>
    </source>
</evidence>
<evidence type="ECO:0000256" key="4">
    <source>
        <dbReference type="ARBA" id="ARBA00022857"/>
    </source>
</evidence>
<dbReference type="AlphaFoldDB" id="A0A0X1T2G4"/>
<keyword evidence="6 7" id="KW-0520">NAD</keyword>
<keyword evidence="5 7" id="KW-0560">Oxidoreductase</keyword>
<dbReference type="PIRSF" id="PIRSF000232">
    <property type="entry name" value="YdjA"/>
    <property type="match status" value="1"/>
</dbReference>
<evidence type="ECO:0000256" key="6">
    <source>
        <dbReference type="ARBA" id="ARBA00023027"/>
    </source>
</evidence>
<dbReference type="InterPro" id="IPR026021">
    <property type="entry name" value="YdjA-like"/>
</dbReference>
<dbReference type="EMBL" id="CP014135">
    <property type="protein sequence ID" value="AMB86306.1"/>
    <property type="molecule type" value="Genomic_DNA"/>
</dbReference>
<reference evidence="10" key="1">
    <citation type="submission" date="2016-01" db="EMBL/GenBank/DDBJ databases">
        <authorList>
            <person name="Storey N.H."/>
            <person name="Neuman B.W."/>
        </authorList>
    </citation>
    <scope>NUCLEOTIDE SEQUENCE [LARGE SCALE GENOMIC DNA]</scope>
    <source>
        <strain evidence="10">NCPPB 2472</strain>
    </source>
</reference>
<dbReference type="PANTHER" id="PTHR43821:SF1">
    <property type="entry name" value="NAD(P)H NITROREDUCTASE YDJA-RELATED"/>
    <property type="match status" value="1"/>
</dbReference>
<dbReference type="OrthoDB" id="9804207at2"/>
<evidence type="ECO:0000256" key="1">
    <source>
        <dbReference type="ARBA" id="ARBA00007118"/>
    </source>
</evidence>
<evidence type="ECO:0000256" key="8">
    <source>
        <dbReference type="PIRSR" id="PIRSR000232-1"/>
    </source>
</evidence>
<feature type="binding site" evidence="8">
    <location>
        <position position="38"/>
    </location>
    <ligand>
        <name>FMN</name>
        <dbReference type="ChEBI" id="CHEBI:58210"/>
        <note>ligand shared between dimeric partners</note>
    </ligand>
</feature>
<dbReference type="Proteomes" id="UP000063229">
    <property type="component" value="Chromosome"/>
</dbReference>
<dbReference type="InterPro" id="IPR029479">
    <property type="entry name" value="Nitroreductase"/>
</dbReference>
<sequence length="206" mass="23256">MINFHSILGRRSQPLIGGEIDRDELRSILSCALTAPDHKRLRPWRYIVCHPEHKEVLTWLIVSSLPETSADLRENQVEQVRRKLGFAPHIVICLLEINRSCTVPEVEQVLSAGAAIQNMIIAAEGQGHKCYWKTGEWAYNMRLHEKLSLNPDTIITAFLGFGKNAETAHTPRSMARAAYADHFISVEELVTPAYLAEAVELGFPRF</sequence>
<evidence type="ECO:0000313" key="10">
    <source>
        <dbReference type="Proteomes" id="UP000063229"/>
    </source>
</evidence>
<comment type="cofactor">
    <cofactor evidence="8">
        <name>FMN</name>
        <dbReference type="ChEBI" id="CHEBI:58210"/>
    </cofactor>
    <text evidence="8">Binds 1 FMN per subunit.</text>
</comment>